<dbReference type="SMART" id="SM00185">
    <property type="entry name" value="ARM"/>
    <property type="match status" value="14"/>
</dbReference>
<evidence type="ECO:0000256" key="2">
    <source>
        <dbReference type="ARBA" id="ARBA00005462"/>
    </source>
</evidence>
<evidence type="ECO:0000256" key="5">
    <source>
        <dbReference type="ARBA" id="ARBA00023136"/>
    </source>
</evidence>
<feature type="region of interest" description="Disordered" evidence="8">
    <location>
        <begin position="1476"/>
        <end position="1512"/>
    </location>
</feature>
<feature type="compositionally biased region" description="Basic and acidic residues" evidence="8">
    <location>
        <begin position="1599"/>
        <end position="1621"/>
    </location>
</feature>
<dbReference type="InterPro" id="IPR016024">
    <property type="entry name" value="ARM-type_fold"/>
</dbReference>
<feature type="region of interest" description="Disordered" evidence="8">
    <location>
        <begin position="1412"/>
        <end position="1433"/>
    </location>
</feature>
<dbReference type="EMBL" id="BRYA01000635">
    <property type="protein sequence ID" value="GMI26814.1"/>
    <property type="molecule type" value="Genomic_DNA"/>
</dbReference>
<dbReference type="InterPro" id="IPR000225">
    <property type="entry name" value="Armadillo"/>
</dbReference>
<evidence type="ECO:0000256" key="7">
    <source>
        <dbReference type="ARBA" id="ARBA00026209"/>
    </source>
</evidence>
<evidence type="ECO:0000256" key="6">
    <source>
        <dbReference type="ARBA" id="ARBA00023288"/>
    </source>
</evidence>
<dbReference type="PANTHER" id="PTHR47249:SF1">
    <property type="entry name" value="VACUOLAR PROTEIN 8"/>
    <property type="match status" value="1"/>
</dbReference>
<accession>A0A9W7L480</accession>
<dbReference type="Gene3D" id="1.25.10.10">
    <property type="entry name" value="Leucine-rich Repeat Variant"/>
    <property type="match status" value="3"/>
</dbReference>
<evidence type="ECO:0000256" key="8">
    <source>
        <dbReference type="SAM" id="MobiDB-lite"/>
    </source>
</evidence>
<feature type="compositionally biased region" description="Basic and acidic residues" evidence="8">
    <location>
        <begin position="1571"/>
        <end position="1581"/>
    </location>
</feature>
<evidence type="ECO:0000313" key="10">
    <source>
        <dbReference type="Proteomes" id="UP001165065"/>
    </source>
</evidence>
<keyword evidence="5" id="KW-0472">Membrane</keyword>
<dbReference type="PANTHER" id="PTHR47249">
    <property type="entry name" value="VACUOLAR PROTEIN 8"/>
    <property type="match status" value="1"/>
</dbReference>
<comment type="subcellular location">
    <subcellularLocation>
        <location evidence="1">Vacuole membrane</location>
        <topology evidence="1">Lipid-anchor</topology>
    </subcellularLocation>
</comment>
<keyword evidence="10" id="KW-1185">Reference proteome</keyword>
<feature type="compositionally biased region" description="Acidic residues" evidence="8">
    <location>
        <begin position="1293"/>
        <end position="1306"/>
    </location>
</feature>
<keyword evidence="6" id="KW-0449">Lipoprotein</keyword>
<keyword evidence="3" id="KW-0926">Vacuole</keyword>
<feature type="compositionally biased region" description="Basic and acidic residues" evidence="8">
    <location>
        <begin position="1476"/>
        <end position="1489"/>
    </location>
</feature>
<dbReference type="GO" id="GO:0071562">
    <property type="term" value="P:nucleus-vacuole junction assembly"/>
    <property type="evidence" value="ECO:0007669"/>
    <property type="project" value="InterPro"/>
</dbReference>
<evidence type="ECO:0000256" key="3">
    <source>
        <dbReference type="ARBA" id="ARBA00022554"/>
    </source>
</evidence>
<evidence type="ECO:0000313" key="9">
    <source>
        <dbReference type="EMBL" id="GMI26814.1"/>
    </source>
</evidence>
<feature type="region of interest" description="Disordered" evidence="8">
    <location>
        <begin position="1571"/>
        <end position="1676"/>
    </location>
</feature>
<dbReference type="GO" id="GO:0043495">
    <property type="term" value="F:protein-membrane adaptor activity"/>
    <property type="evidence" value="ECO:0007669"/>
    <property type="project" value="InterPro"/>
</dbReference>
<dbReference type="SUPFAM" id="SSF48371">
    <property type="entry name" value="ARM repeat"/>
    <property type="match status" value="4"/>
</dbReference>
<feature type="compositionally biased region" description="Low complexity" evidence="8">
    <location>
        <begin position="25"/>
        <end position="45"/>
    </location>
</feature>
<organism evidence="9 10">
    <name type="scientific">Triparma columacea</name>
    <dbReference type="NCBI Taxonomy" id="722753"/>
    <lineage>
        <taxon>Eukaryota</taxon>
        <taxon>Sar</taxon>
        <taxon>Stramenopiles</taxon>
        <taxon>Ochrophyta</taxon>
        <taxon>Bolidophyceae</taxon>
        <taxon>Parmales</taxon>
        <taxon>Triparmaceae</taxon>
        <taxon>Triparma</taxon>
    </lineage>
</organism>
<feature type="compositionally biased region" description="Low complexity" evidence="8">
    <location>
        <begin position="1582"/>
        <end position="1598"/>
    </location>
</feature>
<evidence type="ECO:0000256" key="4">
    <source>
        <dbReference type="ARBA" id="ARBA00022737"/>
    </source>
</evidence>
<comment type="similarity">
    <text evidence="2">Belongs to the beta-catenin family.</text>
</comment>
<dbReference type="GO" id="GO:0005774">
    <property type="term" value="C:vacuolar membrane"/>
    <property type="evidence" value="ECO:0007669"/>
    <property type="project" value="UniProtKB-SubCell"/>
</dbReference>
<proteinExistence type="inferred from homology"/>
<feature type="region of interest" description="Disordered" evidence="8">
    <location>
        <begin position="1286"/>
        <end position="1315"/>
    </location>
</feature>
<keyword evidence="4" id="KW-0677">Repeat</keyword>
<feature type="compositionally biased region" description="Basic and acidic residues" evidence="8">
    <location>
        <begin position="1497"/>
        <end position="1512"/>
    </location>
</feature>
<sequence>MGSPVYYQEQEKPEAASLMEENNQDIDSSSEASSAVVIASPTARKSAARKKMRAVGQGVLFTKPAIFKKPICGDLFGSSDNEGGFLYASRNKKVGGVFGETFSKEEKSPTHSKPDADAKGSSVFENEAGFWTDTESDDESEGEGAGGDSLTDKQRLAKTLNNWCVDEGNTPYMLNEGGLESLIELSNSQDRLIKRQCAQAFMRLCKRGNIRKRLFETPGLVSAIISLAYVLKSPKRGLDCAKALLCLTLVPDSEEILVSGGAVSAFMALMGLGANTVAPVCVHGLFNLTCTRTYYNDVEKVIKSMANLPFTDKIDPRPLILKSFLNASLVFRLRTKVLEEGGIQVMETYIPRILKPELKTVCATTLYNLSLSYGSLRSDMVVKGAVRCCAKLVKGEQSTDECLFLATKALGNMCQDLSSRHRALDDGAITVLQTVVSRKGLEPRVYAACAETLAKISLFQDLIGRLVKLGGIELLITLVSGDNADAKHFCGTAFCNFLKDEQCHPLIISKGALKPLMDLSMDTQMKDDIGLIKALSFAIYNISCGKKNTIEPLMEAGVLTSLVSFAKQESVAVRERVAAALCNLALSDYSKDGKTIAEIMIKDCGILECITDMMDDKEEMEKMPEVTQQCVTALAIFSHDLASHDEITNHGCIETLIALGLGSNDLETITVCASVLSSLTFGEKSKKRLIEKGGLKALIRISNSSDDKDKSTRQLCAMAFCNISMDELGMEKMMEPGVDMIEVLASLSNCYSEEVQHDCAKCFCTMSSYKQYAKRLCESKGVHAIMMVAMVRAVKSSTKELCAMSLLNLITEETKIEILSQGALQMFGTFCIQDNENMMSICAKVFCVSSTTKEGRSFIVKKKSSLLGLFSLIRSKCRETQLNCARAVLNMLSSEDCVVVTTKYGGLVVLRVLTTLEDYCNDVAKLAATGVDLNVVEKLHQSLRDTRQSCETTVARVLTSMVNDPFCMEAMIKENMASVLVLLAQSTCADTVKSAVRAFCSCAFFKKMRAPMIKAGCVSSIVWLVLSGQHLLEIAEDSARALCYLSMSHEGRKTMVDEHTVTAMLVLAKRVSDDSPVKALIALALQYFSWSKSSQTKVVSDGGAKLLVQMSKMGGKDQTGRDREIARDCGVAFANLSHRSDLREALLENGVIEAASTIVDNDRVQHDTEYTWRICATIYHMTQTAGIRGKLTKEGAVHVVVALSKFANDASKQMCAAAICNLSKSKSSREKAVEDGAVDCLIYLAQSSDNRLTKNYCAIALSNLSMYAKVEDGTVAALLGMNGKGGELVGNEEGGEEGNEEGNEDGEEKKEDKRLGSGAVTLKKLVRGGLFKDAQEKFGKSIMVRHKPEEELLGLPPPTVSQLGTPEDHATYFQSLGTSETDTHVCTYEREKGGMGEWALPPPVPNDVDSTLDVGEEGKGKKGHGGGTSKDAGTGFEKMEEIAVLVPEMSPAEERELNDKEAVLEMELARKKRIAEEEAKRKDGGEGKRGLRRRSSWRSEQRKSKEESEIRAALEAGSADARRAGGLLQGMGSVSPNSVGFDSVASGEMGADMESMEGMTAIEKLEVNLKKKKKGAGEGGKKLSAVAKKKSSLPGLGSSKEESYEKPIFTRDFSNPEDKLLLNEAMKAAKKARASETRGTRGRTSSTGSSSRRSENRGRLGSNASRMSTHSSSGMM</sequence>
<comment type="caution">
    <text evidence="9">The sequence shown here is derived from an EMBL/GenBank/DDBJ whole genome shotgun (WGS) entry which is preliminary data.</text>
</comment>
<dbReference type="Proteomes" id="UP001165065">
    <property type="component" value="Unassembled WGS sequence"/>
</dbReference>
<reference evidence="10" key="1">
    <citation type="journal article" date="2023" name="Commun. Biol.">
        <title>Genome analysis of Parmales, the sister group of diatoms, reveals the evolutionary specialization of diatoms from phago-mixotrophs to photoautotrophs.</title>
        <authorList>
            <person name="Ban H."/>
            <person name="Sato S."/>
            <person name="Yoshikawa S."/>
            <person name="Yamada K."/>
            <person name="Nakamura Y."/>
            <person name="Ichinomiya M."/>
            <person name="Sato N."/>
            <person name="Blanc-Mathieu R."/>
            <person name="Endo H."/>
            <person name="Kuwata A."/>
            <person name="Ogata H."/>
        </authorList>
    </citation>
    <scope>NUCLEOTIDE SEQUENCE [LARGE SCALE GENOMIC DNA]</scope>
</reference>
<dbReference type="OrthoDB" id="7537227at2759"/>
<dbReference type="InterPro" id="IPR011989">
    <property type="entry name" value="ARM-like"/>
</dbReference>
<feature type="compositionally biased region" description="Low complexity" evidence="8">
    <location>
        <begin position="1642"/>
        <end position="1651"/>
    </location>
</feature>
<protein>
    <recommendedName>
        <fullName evidence="7">Vacuolar protein 8</fullName>
    </recommendedName>
</protein>
<feature type="compositionally biased region" description="Polar residues" evidence="8">
    <location>
        <begin position="1664"/>
        <end position="1676"/>
    </location>
</feature>
<dbReference type="InterPro" id="IPR045156">
    <property type="entry name" value="Vac8"/>
</dbReference>
<feature type="region of interest" description="Disordered" evidence="8">
    <location>
        <begin position="129"/>
        <end position="151"/>
    </location>
</feature>
<name>A0A9W7L480_9STRA</name>
<gene>
    <name evidence="9" type="ORF">TrCOL_g10278</name>
</gene>
<evidence type="ECO:0000256" key="1">
    <source>
        <dbReference type="ARBA" id="ARBA00004592"/>
    </source>
</evidence>
<feature type="region of interest" description="Disordered" evidence="8">
    <location>
        <begin position="1"/>
        <end position="49"/>
    </location>
</feature>